<dbReference type="InterPro" id="IPR000073">
    <property type="entry name" value="AB_hydrolase_1"/>
</dbReference>
<gene>
    <name evidence="2" type="ORF">HII30_00060</name>
</gene>
<dbReference type="Gene3D" id="3.40.50.1820">
    <property type="entry name" value="alpha/beta hydrolase"/>
    <property type="match status" value="1"/>
</dbReference>
<accession>A0A848M1R3</accession>
<reference evidence="2 3" key="1">
    <citation type="submission" date="2020-04" db="EMBL/GenBank/DDBJ databases">
        <title>Paenibacillus algicola sp. nov., a novel marine bacterium producing alginate lyase.</title>
        <authorList>
            <person name="Huang H."/>
        </authorList>
    </citation>
    <scope>NUCLEOTIDE SEQUENCE [LARGE SCALE GENOMIC DNA]</scope>
    <source>
        <strain evidence="2 3">L7-75</strain>
    </source>
</reference>
<name>A0A848M1R3_PAELE</name>
<dbReference type="Proteomes" id="UP000565468">
    <property type="component" value="Unassembled WGS sequence"/>
</dbReference>
<dbReference type="EMBL" id="JABBPN010000001">
    <property type="protein sequence ID" value="NMO94180.1"/>
    <property type="molecule type" value="Genomic_DNA"/>
</dbReference>
<dbReference type="SUPFAM" id="SSF53474">
    <property type="entry name" value="alpha/beta-Hydrolases"/>
    <property type="match status" value="1"/>
</dbReference>
<dbReference type="InterPro" id="IPR029058">
    <property type="entry name" value="AB_hydrolase_fold"/>
</dbReference>
<organism evidence="2 3">
    <name type="scientific">Paenibacillus lemnae</name>
    <dbReference type="NCBI Taxonomy" id="1330551"/>
    <lineage>
        <taxon>Bacteria</taxon>
        <taxon>Bacillati</taxon>
        <taxon>Bacillota</taxon>
        <taxon>Bacilli</taxon>
        <taxon>Bacillales</taxon>
        <taxon>Paenibacillaceae</taxon>
        <taxon>Paenibacillus</taxon>
    </lineage>
</organism>
<keyword evidence="2" id="KW-0378">Hydrolase</keyword>
<evidence type="ECO:0000313" key="3">
    <source>
        <dbReference type="Proteomes" id="UP000565468"/>
    </source>
</evidence>
<dbReference type="InterPro" id="IPR050471">
    <property type="entry name" value="AB_hydrolase"/>
</dbReference>
<dbReference type="PANTHER" id="PTHR43433:SF1">
    <property type="entry name" value="BLL5160 PROTEIN"/>
    <property type="match status" value="1"/>
</dbReference>
<dbReference type="AlphaFoldDB" id="A0A848M1R3"/>
<proteinExistence type="predicted"/>
<feature type="domain" description="AB hydrolase-1" evidence="1">
    <location>
        <begin position="28"/>
        <end position="266"/>
    </location>
</feature>
<evidence type="ECO:0000259" key="1">
    <source>
        <dbReference type="Pfam" id="PF00561"/>
    </source>
</evidence>
<keyword evidence="3" id="KW-1185">Reference proteome</keyword>
<dbReference type="PANTHER" id="PTHR43433">
    <property type="entry name" value="HYDROLASE, ALPHA/BETA FOLD FAMILY PROTEIN"/>
    <property type="match status" value="1"/>
</dbReference>
<comment type="caution">
    <text evidence="2">The sequence shown here is derived from an EMBL/GenBank/DDBJ whole genome shotgun (WGS) entry which is preliminary data.</text>
</comment>
<sequence>MVIFRREISIMKCGESNLEYSVFGKGTPVLLFHGGHSGCQEEFGLEKLAASGFSVITPSRPGYGLTSANGDLREACSHYKLLLEHLELDKVHVIAVSAGGPTGILFCAMFPDKVYSFTLQSAVTKPWLTPQDKEYKVAKRIFKPGAEKNTWMMLAAMNNLLPKLTFRMMASSFSKLPYREISKRLDSQSSVMFRAMNNRQRSCSGFLIDLEQCQQDYSRELASIQAPILVMHSQNDSSVPLSHPNHVKALQPHSQICILDSWGHLIWIGKHAAEYDNALITFLSRNMIRKKECRP</sequence>
<dbReference type="GO" id="GO:0016787">
    <property type="term" value="F:hydrolase activity"/>
    <property type="evidence" value="ECO:0007669"/>
    <property type="project" value="UniProtKB-KW"/>
</dbReference>
<protein>
    <submittedName>
        <fullName evidence="2">Alpha/beta hydrolase</fullName>
    </submittedName>
</protein>
<dbReference type="Pfam" id="PF00561">
    <property type="entry name" value="Abhydrolase_1"/>
    <property type="match status" value="1"/>
</dbReference>
<evidence type="ECO:0000313" key="2">
    <source>
        <dbReference type="EMBL" id="NMO94180.1"/>
    </source>
</evidence>